<feature type="transmembrane region" description="Helical" evidence="2">
    <location>
        <begin position="55"/>
        <end position="80"/>
    </location>
</feature>
<evidence type="ECO:0000313" key="3">
    <source>
        <dbReference type="EMBL" id="VTR92588.1"/>
    </source>
</evidence>
<gene>
    <name evidence="3" type="ORF">SOIL9_51260</name>
</gene>
<dbReference type="AlphaFoldDB" id="A0A6P2CTW4"/>
<dbReference type="Proteomes" id="UP000464178">
    <property type="component" value="Chromosome"/>
</dbReference>
<protein>
    <submittedName>
        <fullName evidence="3">Uncharacterized protein</fullName>
    </submittedName>
</protein>
<dbReference type="KEGG" id="gms:SOIL9_51260"/>
<organism evidence="3 4">
    <name type="scientific">Gemmata massiliana</name>
    <dbReference type="NCBI Taxonomy" id="1210884"/>
    <lineage>
        <taxon>Bacteria</taxon>
        <taxon>Pseudomonadati</taxon>
        <taxon>Planctomycetota</taxon>
        <taxon>Planctomycetia</taxon>
        <taxon>Gemmatales</taxon>
        <taxon>Gemmataceae</taxon>
        <taxon>Gemmata</taxon>
    </lineage>
</organism>
<name>A0A6P2CTW4_9BACT</name>
<reference evidence="3 4" key="1">
    <citation type="submission" date="2019-05" db="EMBL/GenBank/DDBJ databases">
        <authorList>
            <consortium name="Science for Life Laboratories"/>
        </authorList>
    </citation>
    <scope>NUCLEOTIDE SEQUENCE [LARGE SCALE GENOMIC DNA]</scope>
    <source>
        <strain evidence="3">Soil9</strain>
    </source>
</reference>
<keyword evidence="4" id="KW-1185">Reference proteome</keyword>
<keyword evidence="2" id="KW-0472">Membrane</keyword>
<evidence type="ECO:0000256" key="1">
    <source>
        <dbReference type="SAM" id="MobiDB-lite"/>
    </source>
</evidence>
<proteinExistence type="predicted"/>
<sequence>MRVRCPACAAPYFLPQVPPPDGPRCPNCDAPAPTDTDPPPRRFHQPEEPAGRSRVVTVVALLHLLMATGGLCMTVGLTAITGEQGANIRSLLGLLITAGAAFVWAFVGIGLLTRWVGAWYISLVLNVFALFIGIRTAIRDPCGAIILCVPCCSILLILIYRRAEFR</sequence>
<feature type="transmembrane region" description="Helical" evidence="2">
    <location>
        <begin position="119"/>
        <end position="138"/>
    </location>
</feature>
<keyword evidence="2" id="KW-1133">Transmembrane helix</keyword>
<feature type="region of interest" description="Disordered" evidence="1">
    <location>
        <begin position="24"/>
        <end position="48"/>
    </location>
</feature>
<feature type="compositionally biased region" description="Basic and acidic residues" evidence="1">
    <location>
        <begin position="38"/>
        <end position="48"/>
    </location>
</feature>
<feature type="transmembrane region" description="Helical" evidence="2">
    <location>
        <begin position="92"/>
        <end position="112"/>
    </location>
</feature>
<keyword evidence="2" id="KW-0812">Transmembrane</keyword>
<feature type="transmembrane region" description="Helical" evidence="2">
    <location>
        <begin position="144"/>
        <end position="160"/>
    </location>
</feature>
<evidence type="ECO:0000313" key="4">
    <source>
        <dbReference type="Proteomes" id="UP000464178"/>
    </source>
</evidence>
<accession>A0A6P2CTW4</accession>
<dbReference type="RefSeq" id="WP_162667429.1">
    <property type="nucleotide sequence ID" value="NZ_LR593886.1"/>
</dbReference>
<evidence type="ECO:0000256" key="2">
    <source>
        <dbReference type="SAM" id="Phobius"/>
    </source>
</evidence>
<dbReference type="EMBL" id="LR593886">
    <property type="protein sequence ID" value="VTR92588.1"/>
    <property type="molecule type" value="Genomic_DNA"/>
</dbReference>